<evidence type="ECO:0000313" key="8">
    <source>
        <dbReference type="Proteomes" id="UP000001055"/>
    </source>
</evidence>
<dbReference type="RefSeq" id="XP_001801329.1">
    <property type="nucleotide sequence ID" value="XM_001801277.1"/>
</dbReference>
<dbReference type="GO" id="GO:0005634">
    <property type="term" value="C:nucleus"/>
    <property type="evidence" value="ECO:0007669"/>
    <property type="project" value="InterPro"/>
</dbReference>
<dbReference type="VEuPathDB" id="FungiDB:JI435_110790"/>
<organism evidence="7 8">
    <name type="scientific">Phaeosphaeria nodorum (strain SN15 / ATCC MYA-4574 / FGSC 10173)</name>
    <name type="common">Glume blotch fungus</name>
    <name type="synonym">Parastagonospora nodorum</name>
    <dbReference type="NCBI Taxonomy" id="321614"/>
    <lineage>
        <taxon>Eukaryota</taxon>
        <taxon>Fungi</taxon>
        <taxon>Dikarya</taxon>
        <taxon>Ascomycota</taxon>
        <taxon>Pezizomycotina</taxon>
        <taxon>Dothideomycetes</taxon>
        <taxon>Pleosporomycetidae</taxon>
        <taxon>Pleosporales</taxon>
        <taxon>Pleosporineae</taxon>
        <taxon>Phaeosphaeriaceae</taxon>
        <taxon>Parastagonospora</taxon>
    </lineage>
</organism>
<dbReference type="KEGG" id="pno:SNOG_11079"/>
<keyword evidence="4" id="KW-0804">Transcription</keyword>
<accession>Q0UAY5</accession>
<sequence length="317" mass="34318">MLPASTDACFSMLLTDLDFSTPVQSYNTAVDSDIPHAYTLGTSHGGSHEMTYESCHAGLHAGHSLSSHDLCAQDGTQATFASAPLPNEQLFQELGNSQIFTLSQQQEGIKTALQLMGTLCCPEDHPPYASLSPLEREISATTLMDRCRKVTRTVSDMLQSDSSKDGYFLAVVCLLMSKVLDAYVCASQALSIPEVDELRMSLSSSSSTAASESSRSSVSLAAGGGDQKAVQQLLDELYQVRASMDLLGAKIISMSSSRDGMAGGSLTPSYYETLAATLPFSAEILNQLYNEQRRRLKTVSLQLINNLRAFWVEEHVF</sequence>
<evidence type="ECO:0000256" key="2">
    <source>
        <dbReference type="ARBA" id="ARBA00023015"/>
    </source>
</evidence>
<gene>
    <name evidence="7" type="ORF">SNOG_11079</name>
</gene>
<dbReference type="GeneID" id="5978237"/>
<keyword evidence="3" id="KW-0238">DNA-binding</keyword>
<name>Q0UAY5_PHANO</name>
<keyword evidence="1" id="KW-0479">Metal-binding</keyword>
<dbReference type="GO" id="GO:0045122">
    <property type="term" value="P:aflatoxin biosynthetic process"/>
    <property type="evidence" value="ECO:0007669"/>
    <property type="project" value="InterPro"/>
</dbReference>
<feature type="domain" description="Aflatoxin regulatory protein" evidence="6">
    <location>
        <begin position="107"/>
        <end position="190"/>
    </location>
</feature>
<evidence type="ECO:0000256" key="4">
    <source>
        <dbReference type="ARBA" id="ARBA00023163"/>
    </source>
</evidence>
<keyword evidence="2" id="KW-0805">Transcription regulation</keyword>
<evidence type="ECO:0000256" key="1">
    <source>
        <dbReference type="ARBA" id="ARBA00022723"/>
    </source>
</evidence>
<dbReference type="InParanoid" id="Q0UAY5"/>
<dbReference type="AlphaFoldDB" id="Q0UAY5"/>
<evidence type="ECO:0000313" key="7">
    <source>
        <dbReference type="EMBL" id="EAT81578.2"/>
    </source>
</evidence>
<dbReference type="GO" id="GO:0046872">
    <property type="term" value="F:metal ion binding"/>
    <property type="evidence" value="ECO:0007669"/>
    <property type="project" value="UniProtKB-KW"/>
</dbReference>
<dbReference type="Proteomes" id="UP000001055">
    <property type="component" value="Unassembled WGS sequence"/>
</dbReference>
<dbReference type="EMBL" id="CH445342">
    <property type="protein sequence ID" value="EAT81578.2"/>
    <property type="molecule type" value="Genomic_DNA"/>
</dbReference>
<proteinExistence type="predicted"/>
<dbReference type="Pfam" id="PF08493">
    <property type="entry name" value="AflR"/>
    <property type="match status" value="1"/>
</dbReference>
<keyword evidence="5" id="KW-0539">Nucleus</keyword>
<evidence type="ECO:0000256" key="5">
    <source>
        <dbReference type="ARBA" id="ARBA00023242"/>
    </source>
</evidence>
<evidence type="ECO:0000259" key="6">
    <source>
        <dbReference type="Pfam" id="PF08493"/>
    </source>
</evidence>
<reference evidence="8" key="1">
    <citation type="journal article" date="2007" name="Plant Cell">
        <title>Dothideomycete-plant interactions illuminated by genome sequencing and EST analysis of the wheat pathogen Stagonospora nodorum.</title>
        <authorList>
            <person name="Hane J.K."/>
            <person name="Lowe R.G."/>
            <person name="Solomon P.S."/>
            <person name="Tan K.C."/>
            <person name="Schoch C.L."/>
            <person name="Spatafora J.W."/>
            <person name="Crous P.W."/>
            <person name="Kodira C."/>
            <person name="Birren B.W."/>
            <person name="Galagan J.E."/>
            <person name="Torriani S.F."/>
            <person name="McDonald B.A."/>
            <person name="Oliver R.P."/>
        </authorList>
    </citation>
    <scope>NUCLEOTIDE SEQUENCE [LARGE SCALE GENOMIC DNA]</scope>
    <source>
        <strain evidence="8">SN15 / ATCC MYA-4574 / FGSC 10173</strain>
    </source>
</reference>
<dbReference type="GO" id="GO:0003677">
    <property type="term" value="F:DNA binding"/>
    <property type="evidence" value="ECO:0007669"/>
    <property type="project" value="UniProtKB-KW"/>
</dbReference>
<protein>
    <recommendedName>
        <fullName evidence="6">Aflatoxin regulatory protein domain-containing protein</fullName>
    </recommendedName>
</protein>
<dbReference type="GO" id="GO:0006355">
    <property type="term" value="P:regulation of DNA-templated transcription"/>
    <property type="evidence" value="ECO:0007669"/>
    <property type="project" value="InterPro"/>
</dbReference>
<evidence type="ECO:0000256" key="3">
    <source>
        <dbReference type="ARBA" id="ARBA00023125"/>
    </source>
</evidence>
<dbReference type="InterPro" id="IPR013700">
    <property type="entry name" value="AflR"/>
</dbReference>